<evidence type="ECO:0000256" key="2">
    <source>
        <dbReference type="ARBA" id="ARBA00007055"/>
    </source>
</evidence>
<keyword evidence="4" id="KW-1134">Transmembrane beta strand</keyword>
<dbReference type="Pfam" id="PF02264">
    <property type="entry name" value="LamB"/>
    <property type="match status" value="1"/>
</dbReference>
<dbReference type="PANTHER" id="PTHR38762">
    <property type="entry name" value="CRYPTIC OUTER MEMBRANE PORIN BGLH-RELATED"/>
    <property type="match status" value="1"/>
</dbReference>
<dbReference type="InterPro" id="IPR003192">
    <property type="entry name" value="Porin_LamB"/>
</dbReference>
<dbReference type="GO" id="GO:0015774">
    <property type="term" value="P:polysaccharide transport"/>
    <property type="evidence" value="ECO:0007669"/>
    <property type="project" value="TreeGrafter"/>
</dbReference>
<dbReference type="AlphaFoldDB" id="A0A517SN64"/>
<evidence type="ECO:0000256" key="6">
    <source>
        <dbReference type="ARBA" id="ARBA00023065"/>
    </source>
</evidence>
<dbReference type="Proteomes" id="UP000315003">
    <property type="component" value="Chromosome"/>
</dbReference>
<feature type="compositionally biased region" description="Acidic residues" evidence="11">
    <location>
        <begin position="22"/>
        <end position="34"/>
    </location>
</feature>
<evidence type="ECO:0000256" key="9">
    <source>
        <dbReference type="ARBA" id="ARBA00023237"/>
    </source>
</evidence>
<protein>
    <submittedName>
        <fullName evidence="12">Maltoporin</fullName>
    </submittedName>
</protein>
<evidence type="ECO:0000256" key="3">
    <source>
        <dbReference type="ARBA" id="ARBA00022448"/>
    </source>
</evidence>
<feature type="coiled-coil region" evidence="10">
    <location>
        <begin position="43"/>
        <end position="88"/>
    </location>
</feature>
<evidence type="ECO:0000256" key="5">
    <source>
        <dbReference type="ARBA" id="ARBA00022692"/>
    </source>
</evidence>
<dbReference type="InterPro" id="IPR050286">
    <property type="entry name" value="G_neg_Bact_CarbUptk_Porin"/>
</dbReference>
<dbReference type="PANTHER" id="PTHR38762:SF1">
    <property type="entry name" value="CRYPTIC OUTER MEMBRANE PORIN BGLH-RELATED"/>
    <property type="match status" value="1"/>
</dbReference>
<keyword evidence="8" id="KW-0472">Membrane</keyword>
<dbReference type="GO" id="GO:0009279">
    <property type="term" value="C:cell outer membrane"/>
    <property type="evidence" value="ECO:0007669"/>
    <property type="project" value="UniProtKB-SubCell"/>
</dbReference>
<evidence type="ECO:0000256" key="7">
    <source>
        <dbReference type="ARBA" id="ARBA00023114"/>
    </source>
</evidence>
<evidence type="ECO:0000256" key="8">
    <source>
        <dbReference type="ARBA" id="ARBA00023136"/>
    </source>
</evidence>
<reference evidence="12 13" key="1">
    <citation type="submission" date="2019-02" db="EMBL/GenBank/DDBJ databases">
        <title>Deep-cultivation of Planctomycetes and their phenomic and genomic characterization uncovers novel biology.</title>
        <authorList>
            <person name="Wiegand S."/>
            <person name="Jogler M."/>
            <person name="Boedeker C."/>
            <person name="Pinto D."/>
            <person name="Vollmers J."/>
            <person name="Rivas-Marin E."/>
            <person name="Kohn T."/>
            <person name="Peeters S.H."/>
            <person name="Heuer A."/>
            <person name="Rast P."/>
            <person name="Oberbeckmann S."/>
            <person name="Bunk B."/>
            <person name="Jeske O."/>
            <person name="Meyerdierks A."/>
            <person name="Storesund J.E."/>
            <person name="Kallscheuer N."/>
            <person name="Luecker S."/>
            <person name="Lage O.M."/>
            <person name="Pohl T."/>
            <person name="Merkel B.J."/>
            <person name="Hornburger P."/>
            <person name="Mueller R.-W."/>
            <person name="Bruemmer F."/>
            <person name="Labrenz M."/>
            <person name="Spormann A.M."/>
            <person name="Op den Camp H."/>
            <person name="Overmann J."/>
            <person name="Amann R."/>
            <person name="Jetten M.S.M."/>
            <person name="Mascher T."/>
            <person name="Medema M.H."/>
            <person name="Devos D.P."/>
            <person name="Kaster A.-K."/>
            <person name="Ovreas L."/>
            <person name="Rohde M."/>
            <person name="Galperin M.Y."/>
            <person name="Jogler C."/>
        </authorList>
    </citation>
    <scope>NUCLEOTIDE SEQUENCE [LARGE SCALE GENOMIC DNA]</scope>
    <source>
        <strain evidence="12 13">SV_7m_r</strain>
    </source>
</reference>
<evidence type="ECO:0000313" key="12">
    <source>
        <dbReference type="EMBL" id="QDT57567.1"/>
    </source>
</evidence>
<dbReference type="OrthoDB" id="106611at2"/>
<dbReference type="Gene3D" id="2.40.170.10">
    <property type="entry name" value="Porin, LamB type"/>
    <property type="match status" value="1"/>
</dbReference>
<feature type="region of interest" description="Disordered" evidence="11">
    <location>
        <begin position="1"/>
        <end position="34"/>
    </location>
</feature>
<comment type="similarity">
    <text evidence="2">Belongs to the porin LamB (TC 1.B.3) family.</text>
</comment>
<gene>
    <name evidence="12" type="primary">lamB</name>
    <name evidence="12" type="ORF">SV7mr_00490</name>
</gene>
<evidence type="ECO:0000256" key="10">
    <source>
        <dbReference type="SAM" id="Coils"/>
    </source>
</evidence>
<dbReference type="GO" id="GO:0006811">
    <property type="term" value="P:monoatomic ion transport"/>
    <property type="evidence" value="ECO:0007669"/>
    <property type="project" value="UniProtKB-KW"/>
</dbReference>
<comment type="subcellular location">
    <subcellularLocation>
        <location evidence="1">Cell outer membrane</location>
        <topology evidence="1">Multi-pass membrane protein</topology>
    </subcellularLocation>
</comment>
<dbReference type="GO" id="GO:0015144">
    <property type="term" value="F:carbohydrate transmembrane transporter activity"/>
    <property type="evidence" value="ECO:0007669"/>
    <property type="project" value="TreeGrafter"/>
</dbReference>
<proteinExistence type="inferred from homology"/>
<evidence type="ECO:0000256" key="11">
    <source>
        <dbReference type="SAM" id="MobiDB-lite"/>
    </source>
</evidence>
<keyword evidence="7" id="KW-0626">Porin</keyword>
<name>A0A517SN64_9BACT</name>
<accession>A0A517SN64</accession>
<keyword evidence="3" id="KW-0813">Transport</keyword>
<dbReference type="InterPro" id="IPR036998">
    <property type="entry name" value="Porin_LamB_sf"/>
</dbReference>
<keyword evidence="13" id="KW-1185">Reference proteome</keyword>
<dbReference type="GO" id="GO:0046930">
    <property type="term" value="C:pore complex"/>
    <property type="evidence" value="ECO:0007669"/>
    <property type="project" value="UniProtKB-KW"/>
</dbReference>
<dbReference type="GO" id="GO:0015288">
    <property type="term" value="F:porin activity"/>
    <property type="evidence" value="ECO:0007669"/>
    <property type="project" value="UniProtKB-KW"/>
</dbReference>
<evidence type="ECO:0000256" key="1">
    <source>
        <dbReference type="ARBA" id="ARBA00004571"/>
    </source>
</evidence>
<keyword evidence="9" id="KW-0998">Cell outer membrane</keyword>
<organism evidence="12 13">
    <name type="scientific">Stieleria bergensis</name>
    <dbReference type="NCBI Taxonomy" id="2528025"/>
    <lineage>
        <taxon>Bacteria</taxon>
        <taxon>Pseudomonadati</taxon>
        <taxon>Planctomycetota</taxon>
        <taxon>Planctomycetia</taxon>
        <taxon>Pirellulales</taxon>
        <taxon>Pirellulaceae</taxon>
        <taxon>Stieleria</taxon>
    </lineage>
</organism>
<evidence type="ECO:0000313" key="13">
    <source>
        <dbReference type="Proteomes" id="UP000315003"/>
    </source>
</evidence>
<evidence type="ECO:0000256" key="4">
    <source>
        <dbReference type="ARBA" id="ARBA00022452"/>
    </source>
</evidence>
<keyword evidence="6" id="KW-0406">Ion transport</keyword>
<sequence>MESIPQENPTLPVPLINLPETDITENDGTDGELGDPEDIAALRARLDRIADDYERRLRELQRTETNDRNERQRRMRSYESTLDAYRRQLEKRVPSYQSLPSSAQQQLLQEIEERQLLENLVNFHGYARVGAGTSGRGSDQEIFQLSGVPTKYRLGNENDTYIEIIMDRTSKLESGATFRGEFMVAYQTFQDATFDSTNAVVLREAFMEFANLPAVPDWSFWIGSRYYDRHDIHIIDFFFLDVSGYGGGVEDIGIGDAKLSLAYLSGSLATPETSQGRIAKHNLDMRLHDIPMPIGKLMLWGFGSAESGGTTIPGNDYEPPKSGYAAGAIHLIEDLLGGFNKSSIMWGRGASANFTTTTNQPYQPQKLFSQFLMTETFTMQPCEWLALQGTAVYRETTQDSPGRPRVSWASGGFRPIFMLTEHGALAFEYGADYIDDRANNRNGSLHKLTISPMLRVGNNFFARPELRTFVTWAWWGKQFEGLVGGPSYVNRTAGLSAGVQLESWW</sequence>
<keyword evidence="10" id="KW-0175">Coiled coil</keyword>
<dbReference type="RefSeq" id="WP_145268144.1">
    <property type="nucleotide sequence ID" value="NZ_CP036272.1"/>
</dbReference>
<dbReference type="EMBL" id="CP036272">
    <property type="protein sequence ID" value="QDT57567.1"/>
    <property type="molecule type" value="Genomic_DNA"/>
</dbReference>
<dbReference type="SUPFAM" id="SSF56935">
    <property type="entry name" value="Porins"/>
    <property type="match status" value="1"/>
</dbReference>
<keyword evidence="5" id="KW-0812">Transmembrane</keyword>